<evidence type="ECO:0000256" key="6">
    <source>
        <dbReference type="SAM" id="Phobius"/>
    </source>
</evidence>
<keyword evidence="6" id="KW-0812">Transmembrane</keyword>
<feature type="transmembrane region" description="Helical" evidence="6">
    <location>
        <begin position="125"/>
        <end position="149"/>
    </location>
</feature>
<dbReference type="SUPFAM" id="SSF48264">
    <property type="entry name" value="Cytochrome P450"/>
    <property type="match status" value="1"/>
</dbReference>
<comment type="similarity">
    <text evidence="1">Belongs to the cytochrome P450 family.</text>
</comment>
<protein>
    <submittedName>
        <fullName evidence="7">Cytochrome P450</fullName>
    </submittedName>
</protein>
<keyword evidence="3 5" id="KW-0479">Metal-binding</keyword>
<dbReference type="InterPro" id="IPR002401">
    <property type="entry name" value="Cyt_P450_E_grp-I"/>
</dbReference>
<feature type="binding site" description="axial binding residue" evidence="5">
    <location>
        <position position="576"/>
    </location>
    <ligand>
        <name>heme</name>
        <dbReference type="ChEBI" id="CHEBI:30413"/>
    </ligand>
    <ligandPart>
        <name>Fe</name>
        <dbReference type="ChEBI" id="CHEBI:18248"/>
    </ligandPart>
</feature>
<keyword evidence="8" id="KW-1185">Reference proteome</keyword>
<dbReference type="PRINTS" id="PR00463">
    <property type="entry name" value="EP450I"/>
</dbReference>
<dbReference type="GeneID" id="87883777"/>
<dbReference type="AlphaFoldDB" id="A0AAJ0M6A1"/>
<dbReference type="PANTHER" id="PTHR24305:SF166">
    <property type="entry name" value="CYTOCHROME P450 12A4, MITOCHONDRIAL-RELATED"/>
    <property type="match status" value="1"/>
</dbReference>
<gene>
    <name evidence="7" type="ORF">B0T15DRAFT_39835</name>
</gene>
<organism evidence="7 8">
    <name type="scientific">Chaetomium strumarium</name>
    <dbReference type="NCBI Taxonomy" id="1170767"/>
    <lineage>
        <taxon>Eukaryota</taxon>
        <taxon>Fungi</taxon>
        <taxon>Dikarya</taxon>
        <taxon>Ascomycota</taxon>
        <taxon>Pezizomycotina</taxon>
        <taxon>Sordariomycetes</taxon>
        <taxon>Sordariomycetidae</taxon>
        <taxon>Sordariales</taxon>
        <taxon>Chaetomiaceae</taxon>
        <taxon>Chaetomium</taxon>
    </lineage>
</organism>
<comment type="caution">
    <text evidence="7">The sequence shown here is derived from an EMBL/GenBank/DDBJ whole genome shotgun (WGS) entry which is preliminary data.</text>
</comment>
<dbReference type="InterPro" id="IPR050121">
    <property type="entry name" value="Cytochrome_P450_monoxygenase"/>
</dbReference>
<dbReference type="EMBL" id="JAUDZG010000001">
    <property type="protein sequence ID" value="KAK3310489.1"/>
    <property type="molecule type" value="Genomic_DNA"/>
</dbReference>
<dbReference type="RefSeq" id="XP_062726269.1">
    <property type="nucleotide sequence ID" value="XM_062864948.1"/>
</dbReference>
<name>A0AAJ0M6A1_9PEZI</name>
<evidence type="ECO:0000256" key="2">
    <source>
        <dbReference type="ARBA" id="ARBA00022617"/>
    </source>
</evidence>
<evidence type="ECO:0000313" key="7">
    <source>
        <dbReference type="EMBL" id="KAK3310489.1"/>
    </source>
</evidence>
<comment type="cofactor">
    <cofactor evidence="5">
        <name>heme</name>
        <dbReference type="ChEBI" id="CHEBI:30413"/>
    </cofactor>
</comment>
<evidence type="ECO:0000256" key="3">
    <source>
        <dbReference type="ARBA" id="ARBA00022723"/>
    </source>
</evidence>
<proteinExistence type="inferred from homology"/>
<evidence type="ECO:0000256" key="4">
    <source>
        <dbReference type="ARBA" id="ARBA00023004"/>
    </source>
</evidence>
<dbReference type="InterPro" id="IPR036396">
    <property type="entry name" value="Cyt_P450_sf"/>
</dbReference>
<keyword evidence="2 5" id="KW-0349">Heme</keyword>
<dbReference type="PRINTS" id="PR00385">
    <property type="entry name" value="P450"/>
</dbReference>
<evidence type="ECO:0000256" key="1">
    <source>
        <dbReference type="ARBA" id="ARBA00010617"/>
    </source>
</evidence>
<evidence type="ECO:0000313" key="8">
    <source>
        <dbReference type="Proteomes" id="UP001273166"/>
    </source>
</evidence>
<reference evidence="7" key="2">
    <citation type="submission" date="2023-06" db="EMBL/GenBank/DDBJ databases">
        <authorList>
            <consortium name="Lawrence Berkeley National Laboratory"/>
            <person name="Mondo S.J."/>
            <person name="Hensen N."/>
            <person name="Bonometti L."/>
            <person name="Westerberg I."/>
            <person name="Brannstrom I.O."/>
            <person name="Guillou S."/>
            <person name="Cros-Aarteil S."/>
            <person name="Calhoun S."/>
            <person name="Haridas S."/>
            <person name="Kuo A."/>
            <person name="Pangilinan J."/>
            <person name="Riley R."/>
            <person name="Labutti K."/>
            <person name="Andreopoulos B."/>
            <person name="Lipzen A."/>
            <person name="Chen C."/>
            <person name="Yanf M."/>
            <person name="Daum C."/>
            <person name="Ng V."/>
            <person name="Clum A."/>
            <person name="Steindorff A."/>
            <person name="Ohm R."/>
            <person name="Martin F."/>
            <person name="Silar P."/>
            <person name="Natvig D."/>
            <person name="Lalanne C."/>
            <person name="Gautier V."/>
            <person name="Ament-Velasquez S.L."/>
            <person name="Kruys A."/>
            <person name="Hutchinson M.I."/>
            <person name="Powell A.J."/>
            <person name="Barry K."/>
            <person name="Miller A.N."/>
            <person name="Grigoriev I.V."/>
            <person name="Debuchy R."/>
            <person name="Gladieux P."/>
            <person name="Thoren M.H."/>
            <person name="Johannesson H."/>
        </authorList>
    </citation>
    <scope>NUCLEOTIDE SEQUENCE</scope>
    <source>
        <strain evidence="7">CBS 333.67</strain>
    </source>
</reference>
<dbReference type="GO" id="GO:0005506">
    <property type="term" value="F:iron ion binding"/>
    <property type="evidence" value="ECO:0007669"/>
    <property type="project" value="InterPro"/>
</dbReference>
<dbReference type="GO" id="GO:0004497">
    <property type="term" value="F:monooxygenase activity"/>
    <property type="evidence" value="ECO:0007669"/>
    <property type="project" value="InterPro"/>
</dbReference>
<dbReference type="Gene3D" id="1.10.630.10">
    <property type="entry name" value="Cytochrome P450"/>
    <property type="match status" value="1"/>
</dbReference>
<sequence>MEPRVVGTYMAIRLPVRLLNCGAIPSPPSPFLRCIEGWEAQSAPHQARRTKPYIKGTTPAALWKNFSSFHPPHLFCSQSHKQSQAISSFQHTQNINMGTVEAFPLDFTLTTASFEHLRKLDLDTLASLLAAGVFVYYFIWRGFLFPLYFSELRHVPTVPGCPLWGQFFDIILNECGVPQREWHRQYGPIIRYFFPFGAERLSIADDEAIKHMTVRNPYNYPKPVRAKLWMVRILGEGVLLAEHDDHVYQRKTLTPGFSIAAIRTFQPIFWEKCLVMTSLMRRELEKSGQSTRSFEILEWLNRCTLDIIGKAGFGYEIHSLENPRERVRQAYRLVFRFDLASRALHGIQAFFPSSKHIPARMNRDMETARQIILAKATEILKLKLKGAETGKRSKDVLSLIAKENKKLKDLGETGLSFNTMRDQVMTFLGAGHDTTATGAAWAIHLLAKHPHVQKRLRAEIKEYFPFLFDPVQRFNREKLEAADPDKLPYLDNVCREALRFIPPIPMTVRESVKDDQLGRYFVPGGTVVYVLANAINRMRWFWGEDADTFNPDRWDNLPETAVPNAFMTFLQGPRGCLGRKFAEVEMKVLLVTLLSMFEFKRDHNIENPEEWKMWRLVLRPKDGVTVQATPTFAFYL</sequence>
<reference evidence="7" key="1">
    <citation type="journal article" date="2023" name="Mol. Phylogenet. Evol.">
        <title>Genome-scale phylogeny and comparative genomics of the fungal order Sordariales.</title>
        <authorList>
            <person name="Hensen N."/>
            <person name="Bonometti L."/>
            <person name="Westerberg I."/>
            <person name="Brannstrom I.O."/>
            <person name="Guillou S."/>
            <person name="Cros-Aarteil S."/>
            <person name="Calhoun S."/>
            <person name="Haridas S."/>
            <person name="Kuo A."/>
            <person name="Mondo S."/>
            <person name="Pangilinan J."/>
            <person name="Riley R."/>
            <person name="LaButti K."/>
            <person name="Andreopoulos B."/>
            <person name="Lipzen A."/>
            <person name="Chen C."/>
            <person name="Yan M."/>
            <person name="Daum C."/>
            <person name="Ng V."/>
            <person name="Clum A."/>
            <person name="Steindorff A."/>
            <person name="Ohm R.A."/>
            <person name="Martin F."/>
            <person name="Silar P."/>
            <person name="Natvig D.O."/>
            <person name="Lalanne C."/>
            <person name="Gautier V."/>
            <person name="Ament-Velasquez S.L."/>
            <person name="Kruys A."/>
            <person name="Hutchinson M.I."/>
            <person name="Powell A.J."/>
            <person name="Barry K."/>
            <person name="Miller A.N."/>
            <person name="Grigoriev I.V."/>
            <person name="Debuchy R."/>
            <person name="Gladieux P."/>
            <person name="Hiltunen Thoren M."/>
            <person name="Johannesson H."/>
        </authorList>
    </citation>
    <scope>NUCLEOTIDE SEQUENCE</scope>
    <source>
        <strain evidence="7">CBS 333.67</strain>
    </source>
</reference>
<dbReference type="Proteomes" id="UP001273166">
    <property type="component" value="Unassembled WGS sequence"/>
</dbReference>
<keyword evidence="6" id="KW-1133">Transmembrane helix</keyword>
<dbReference type="Pfam" id="PF00067">
    <property type="entry name" value="p450"/>
    <property type="match status" value="1"/>
</dbReference>
<dbReference type="GO" id="GO:0020037">
    <property type="term" value="F:heme binding"/>
    <property type="evidence" value="ECO:0007669"/>
    <property type="project" value="InterPro"/>
</dbReference>
<dbReference type="GO" id="GO:0016705">
    <property type="term" value="F:oxidoreductase activity, acting on paired donors, with incorporation or reduction of molecular oxygen"/>
    <property type="evidence" value="ECO:0007669"/>
    <property type="project" value="InterPro"/>
</dbReference>
<dbReference type="InterPro" id="IPR001128">
    <property type="entry name" value="Cyt_P450"/>
</dbReference>
<dbReference type="PANTHER" id="PTHR24305">
    <property type="entry name" value="CYTOCHROME P450"/>
    <property type="match status" value="1"/>
</dbReference>
<keyword evidence="4 5" id="KW-0408">Iron</keyword>
<evidence type="ECO:0000256" key="5">
    <source>
        <dbReference type="PIRSR" id="PIRSR602401-1"/>
    </source>
</evidence>
<dbReference type="CDD" id="cd11069">
    <property type="entry name" value="CYP_FUM15-like"/>
    <property type="match status" value="1"/>
</dbReference>
<accession>A0AAJ0M6A1</accession>
<keyword evidence="6" id="KW-0472">Membrane</keyword>